<feature type="non-terminal residue" evidence="1">
    <location>
        <position position="1"/>
    </location>
</feature>
<evidence type="ECO:0000313" key="1">
    <source>
        <dbReference type="EMBL" id="CAA9521141.1"/>
    </source>
</evidence>
<dbReference type="AlphaFoldDB" id="A0A6J4TEB0"/>
<gene>
    <name evidence="1" type="ORF">AVDCRST_MAG30-3049</name>
</gene>
<proteinExistence type="predicted"/>
<feature type="non-terminal residue" evidence="1">
    <location>
        <position position="138"/>
    </location>
</feature>
<accession>A0A6J4TEB0</accession>
<protein>
    <submittedName>
        <fullName evidence="1">Uncharacterized protein</fullName>
    </submittedName>
</protein>
<reference evidence="1" key="1">
    <citation type="submission" date="2020-02" db="EMBL/GenBank/DDBJ databases">
        <authorList>
            <person name="Meier V. D."/>
        </authorList>
    </citation>
    <scope>NUCLEOTIDE SEQUENCE</scope>
    <source>
        <strain evidence="1">AVDCRST_MAG30</strain>
    </source>
</reference>
<name>A0A6J4TEB0_9ACTN</name>
<sequence length="138" mass="14393">WLLVATPGAAISSHVREGRRDHARRLRRSSATSRSWGVVTLKLSAPDSTSLTVPPWRSTSIASSVAARMTSAGSASARSSASRRNACGVCTAHRRERSSVAETTRSEPASLTVSVTRAAAMAASAVSSSARQRVKSSG</sequence>
<dbReference type="EMBL" id="CADCVS010000393">
    <property type="protein sequence ID" value="CAA9521141.1"/>
    <property type="molecule type" value="Genomic_DNA"/>
</dbReference>
<organism evidence="1">
    <name type="scientific">uncultured Solirubrobacteraceae bacterium</name>
    <dbReference type="NCBI Taxonomy" id="1162706"/>
    <lineage>
        <taxon>Bacteria</taxon>
        <taxon>Bacillati</taxon>
        <taxon>Actinomycetota</taxon>
        <taxon>Thermoleophilia</taxon>
        <taxon>Solirubrobacterales</taxon>
        <taxon>Solirubrobacteraceae</taxon>
        <taxon>environmental samples</taxon>
    </lineage>
</organism>